<reference evidence="6 7" key="1">
    <citation type="submission" date="2023-10" db="EMBL/GenBank/DDBJ databases">
        <title>Genome-Wide Identification Analysis in wild type Solanum Pinnatisectum Reveals Some Genes Defensing Phytophthora Infestans.</title>
        <authorList>
            <person name="Sun C."/>
        </authorList>
    </citation>
    <scope>NUCLEOTIDE SEQUENCE [LARGE SCALE GENOMIC DNA]</scope>
    <source>
        <strain evidence="6">LQN</strain>
        <tissue evidence="6">Leaf</tissue>
    </source>
</reference>
<dbReference type="InterPro" id="IPR003653">
    <property type="entry name" value="Peptidase_C48_C"/>
</dbReference>
<feature type="region of interest" description="Disordered" evidence="4">
    <location>
        <begin position="199"/>
        <end position="240"/>
    </location>
</feature>
<evidence type="ECO:0000256" key="3">
    <source>
        <dbReference type="ARBA" id="ARBA00022801"/>
    </source>
</evidence>
<evidence type="ECO:0000256" key="1">
    <source>
        <dbReference type="ARBA" id="ARBA00005234"/>
    </source>
</evidence>
<feature type="domain" description="Ubiquitin-like protease family profile" evidence="5">
    <location>
        <begin position="1"/>
        <end position="162"/>
    </location>
</feature>
<dbReference type="EMBL" id="JAWPEI010000008">
    <property type="protein sequence ID" value="KAK4718806.1"/>
    <property type="molecule type" value="Genomic_DNA"/>
</dbReference>
<dbReference type="PROSITE" id="PS50600">
    <property type="entry name" value="ULP_PROTEASE"/>
    <property type="match status" value="1"/>
</dbReference>
<comment type="caution">
    <text evidence="6">The sequence shown here is derived from an EMBL/GenBank/DDBJ whole genome shotgun (WGS) entry which is preliminary data.</text>
</comment>
<dbReference type="Proteomes" id="UP001311915">
    <property type="component" value="Unassembled WGS sequence"/>
</dbReference>
<accession>A0AAV9KZQ8</accession>
<keyword evidence="7" id="KW-1185">Reference proteome</keyword>
<keyword evidence="3" id="KW-0378">Hydrolase</keyword>
<evidence type="ECO:0000313" key="7">
    <source>
        <dbReference type="Proteomes" id="UP001311915"/>
    </source>
</evidence>
<evidence type="ECO:0000259" key="5">
    <source>
        <dbReference type="PROSITE" id="PS50600"/>
    </source>
</evidence>
<dbReference type="GO" id="GO:0006508">
    <property type="term" value="P:proteolysis"/>
    <property type="evidence" value="ECO:0007669"/>
    <property type="project" value="UniProtKB-KW"/>
</dbReference>
<name>A0AAV9KZQ8_9SOLN</name>
<dbReference type="Pfam" id="PF02902">
    <property type="entry name" value="Peptidase_C48"/>
    <property type="match status" value="1"/>
</dbReference>
<evidence type="ECO:0000313" key="6">
    <source>
        <dbReference type="EMBL" id="KAK4718806.1"/>
    </source>
</evidence>
<dbReference type="PANTHER" id="PTHR31470">
    <property type="entry name" value="CYSTEINE PROTEINASES SUPERFAMILY PROTEIN-RELATED-RELATED"/>
    <property type="match status" value="1"/>
</dbReference>
<keyword evidence="2" id="KW-0645">Protease</keyword>
<dbReference type="PANTHER" id="PTHR31470:SF56">
    <property type="entry name" value="ULP1 PROTEASE FAMILY, C-TERMINAL CATALYTIC DOMAIN CONTAINING PROTEIN"/>
    <property type="match status" value="1"/>
</dbReference>
<dbReference type="InterPro" id="IPR038765">
    <property type="entry name" value="Papain-like_cys_pep_sf"/>
</dbReference>
<comment type="similarity">
    <text evidence="1">Belongs to the peptidase C48 family.</text>
</comment>
<dbReference type="Gene3D" id="3.40.395.10">
    <property type="entry name" value="Adenoviral Proteinase, Chain A"/>
    <property type="match status" value="1"/>
</dbReference>
<protein>
    <recommendedName>
        <fullName evidence="5">Ubiquitin-like protease family profile domain-containing protein</fullName>
    </recommendedName>
</protein>
<sequence length="240" mass="27893">MTWVDNIEKQWRDSNYDMRSISPDHYVGQCIRSFKLLAHIPWDRVDDVIIPVNVSKSFHWFLLVFRIKLRCLHVYNSMMGGALHDKHVNIVVCKLATMIPLFLTSTSFYGKRLDLYANKLPNYVDKFQSDPLEVKHMKRVPQQEESSKVYCGLYTCLFAKYISNGVFDMHYVDIDAKYHRQRYVTIIWHSGKTKNDDGAINESEVTGTVGSKFGGPRIAKEYAPNTSNYPTPKSRRSNLR</sequence>
<proteinExistence type="inferred from homology"/>
<organism evidence="6 7">
    <name type="scientific">Solanum pinnatisectum</name>
    <name type="common">tansyleaf nightshade</name>
    <dbReference type="NCBI Taxonomy" id="50273"/>
    <lineage>
        <taxon>Eukaryota</taxon>
        <taxon>Viridiplantae</taxon>
        <taxon>Streptophyta</taxon>
        <taxon>Embryophyta</taxon>
        <taxon>Tracheophyta</taxon>
        <taxon>Spermatophyta</taxon>
        <taxon>Magnoliopsida</taxon>
        <taxon>eudicotyledons</taxon>
        <taxon>Gunneridae</taxon>
        <taxon>Pentapetalae</taxon>
        <taxon>asterids</taxon>
        <taxon>lamiids</taxon>
        <taxon>Solanales</taxon>
        <taxon>Solanaceae</taxon>
        <taxon>Solanoideae</taxon>
        <taxon>Solaneae</taxon>
        <taxon>Solanum</taxon>
    </lineage>
</organism>
<gene>
    <name evidence="6" type="ORF">R3W88_017144</name>
</gene>
<dbReference type="GO" id="GO:0008234">
    <property type="term" value="F:cysteine-type peptidase activity"/>
    <property type="evidence" value="ECO:0007669"/>
    <property type="project" value="InterPro"/>
</dbReference>
<dbReference type="AlphaFoldDB" id="A0AAV9KZQ8"/>
<dbReference type="SUPFAM" id="SSF54001">
    <property type="entry name" value="Cysteine proteinases"/>
    <property type="match status" value="1"/>
</dbReference>
<evidence type="ECO:0000256" key="4">
    <source>
        <dbReference type="SAM" id="MobiDB-lite"/>
    </source>
</evidence>
<evidence type="ECO:0000256" key="2">
    <source>
        <dbReference type="ARBA" id="ARBA00022670"/>
    </source>
</evidence>